<dbReference type="AlphaFoldDB" id="A0A852R8D5"/>
<dbReference type="PANTHER" id="PTHR48050:SF13">
    <property type="entry name" value="STEROL 3-BETA-GLUCOSYLTRANSFERASE UGT80A2"/>
    <property type="match status" value="1"/>
</dbReference>
<dbReference type="Gene3D" id="3.40.50.2000">
    <property type="entry name" value="Glycogen Phosphorylase B"/>
    <property type="match status" value="1"/>
</dbReference>
<dbReference type="InterPro" id="IPR010610">
    <property type="entry name" value="EryCIII-like_C"/>
</dbReference>
<dbReference type="SUPFAM" id="SSF53756">
    <property type="entry name" value="UDP-Glycosyltransferase/glycogen phosphorylase"/>
    <property type="match status" value="1"/>
</dbReference>
<dbReference type="PANTHER" id="PTHR48050">
    <property type="entry name" value="STEROL 3-BETA-GLUCOSYLTRANSFERASE"/>
    <property type="match status" value="1"/>
</dbReference>
<comment type="caution">
    <text evidence="2">The sequence shown here is derived from an EMBL/GenBank/DDBJ whole genome shotgun (WGS) entry which is preliminary data.</text>
</comment>
<dbReference type="RefSeq" id="WP_185987511.1">
    <property type="nucleotide sequence ID" value="NZ_BAAALZ010000001.1"/>
</dbReference>
<organism evidence="2 3">
    <name type="scientific">Leucobacter aridicollis</name>
    <dbReference type="NCBI Taxonomy" id="283878"/>
    <lineage>
        <taxon>Bacteria</taxon>
        <taxon>Bacillati</taxon>
        <taxon>Actinomycetota</taxon>
        <taxon>Actinomycetes</taxon>
        <taxon>Micrococcales</taxon>
        <taxon>Microbacteriaceae</taxon>
        <taxon>Leucobacter</taxon>
    </lineage>
</organism>
<dbReference type="GO" id="GO:0016757">
    <property type="term" value="F:glycosyltransferase activity"/>
    <property type="evidence" value="ECO:0007669"/>
    <property type="project" value="UniProtKB-ARBA"/>
</dbReference>
<dbReference type="InterPro" id="IPR050426">
    <property type="entry name" value="Glycosyltransferase_28"/>
</dbReference>
<feature type="domain" description="Erythromycin biosynthesis protein CIII-like C-terminal" evidence="1">
    <location>
        <begin position="17"/>
        <end position="142"/>
    </location>
</feature>
<gene>
    <name evidence="2" type="ORF">BJ960_002468</name>
</gene>
<evidence type="ECO:0000259" key="1">
    <source>
        <dbReference type="Pfam" id="PF06722"/>
    </source>
</evidence>
<keyword evidence="3" id="KW-1185">Reference proteome</keyword>
<dbReference type="EMBL" id="JACCBD010000001">
    <property type="protein sequence ID" value="NYD27665.1"/>
    <property type="molecule type" value="Genomic_DNA"/>
</dbReference>
<dbReference type="Proteomes" id="UP000586095">
    <property type="component" value="Unassembled WGS sequence"/>
</dbReference>
<sequence>MSLSTFPFPRLVQTWQRLLDAVVDLPVRVTATTGHALDSETLRAPPHVRLLAWSDRAELMPDASVVVTHGGHGTTLAALAHGVPVLVVPLDLSSDQPGIGRAVERAGVGISLRRGASVAAVRAALSKLIDDTETRRRARELGARLREYDGAVAGAEALIAALPPTHRATEPSAPG</sequence>
<evidence type="ECO:0000313" key="2">
    <source>
        <dbReference type="EMBL" id="NYD27665.1"/>
    </source>
</evidence>
<evidence type="ECO:0000313" key="3">
    <source>
        <dbReference type="Proteomes" id="UP000586095"/>
    </source>
</evidence>
<keyword evidence="2" id="KW-0808">Transferase</keyword>
<reference evidence="2 3" key="1">
    <citation type="submission" date="2020-07" db="EMBL/GenBank/DDBJ databases">
        <title>Sequencing the genomes of 1000 actinobacteria strains.</title>
        <authorList>
            <person name="Klenk H.-P."/>
        </authorList>
    </citation>
    <scope>NUCLEOTIDE SEQUENCE [LARGE SCALE GENOMIC DNA]</scope>
    <source>
        <strain evidence="2 3">DSM 17380</strain>
    </source>
</reference>
<accession>A0A852R8D5</accession>
<name>A0A852R8D5_9MICO</name>
<proteinExistence type="predicted"/>
<dbReference type="Pfam" id="PF06722">
    <property type="entry name" value="EryCIII-like_C"/>
    <property type="match status" value="1"/>
</dbReference>
<protein>
    <submittedName>
        <fullName evidence="2">UDP:flavonoid glycosyltransferase YjiC (YdhE family)</fullName>
    </submittedName>
</protein>